<reference evidence="4 5" key="1">
    <citation type="submission" date="2019-03" db="EMBL/GenBank/DDBJ databases">
        <title>Genomic Encyclopedia of Type Strains, Phase IV (KMG-IV): sequencing the most valuable type-strain genomes for metagenomic binning, comparative biology and taxonomic classification.</title>
        <authorList>
            <person name="Goeker M."/>
        </authorList>
    </citation>
    <scope>NUCLEOTIDE SEQUENCE [LARGE SCALE GENOMIC DNA]</scope>
    <source>
        <strain evidence="4 5">DSM 25894</strain>
    </source>
</reference>
<protein>
    <submittedName>
        <fullName evidence="4">Phosphinothricin acetyltransferase</fullName>
    </submittedName>
</protein>
<keyword evidence="2" id="KW-0012">Acyltransferase</keyword>
<proteinExistence type="predicted"/>
<dbReference type="SUPFAM" id="SSF55729">
    <property type="entry name" value="Acyl-CoA N-acyltransferases (Nat)"/>
    <property type="match status" value="1"/>
</dbReference>
<evidence type="ECO:0000256" key="2">
    <source>
        <dbReference type="ARBA" id="ARBA00023315"/>
    </source>
</evidence>
<dbReference type="CDD" id="cd04301">
    <property type="entry name" value="NAT_SF"/>
    <property type="match status" value="1"/>
</dbReference>
<dbReference type="PANTHER" id="PTHR43072:SF23">
    <property type="entry name" value="UPF0039 PROTEIN C11D3.02C"/>
    <property type="match status" value="1"/>
</dbReference>
<dbReference type="PIRSF" id="PIRSF037663">
    <property type="entry name" value="Acetyltransf_GNAT_prd"/>
    <property type="match status" value="1"/>
</dbReference>
<sequence>MIIREAQEQDFKAILNIMNFYIQNTTYTFTTEIQTMEKLTRWYHQLGSRYPFLVADLHGVIAGYAYLSPYRPKEAYQHTAELTIYLDRAYQGKGVGGKLMKAILDQAAERNFHTVISVITSDNRSSIAFHKRFGFQYAGELKEVGYKKNSWISTVYYQWMSSRNR</sequence>
<dbReference type="InterPro" id="IPR016181">
    <property type="entry name" value="Acyl_CoA_acyltransferase"/>
</dbReference>
<gene>
    <name evidence="4" type="ORF">EDD68_13516</name>
</gene>
<organism evidence="4 5">
    <name type="scientific">Melghiribacillus thermohalophilus</name>
    <dbReference type="NCBI Taxonomy" id="1324956"/>
    <lineage>
        <taxon>Bacteria</taxon>
        <taxon>Bacillati</taxon>
        <taxon>Bacillota</taxon>
        <taxon>Bacilli</taxon>
        <taxon>Bacillales</taxon>
        <taxon>Bacillaceae</taxon>
        <taxon>Melghiribacillus</taxon>
    </lineage>
</organism>
<dbReference type="Proteomes" id="UP000294650">
    <property type="component" value="Unassembled WGS sequence"/>
</dbReference>
<keyword evidence="5" id="KW-1185">Reference proteome</keyword>
<dbReference type="InterPro" id="IPR017255">
    <property type="entry name" value="AcTrfase_GNAT_prd"/>
</dbReference>
<dbReference type="AlphaFoldDB" id="A0A4R3MNA7"/>
<dbReference type="InterPro" id="IPR000182">
    <property type="entry name" value="GNAT_dom"/>
</dbReference>
<evidence type="ECO:0000256" key="1">
    <source>
        <dbReference type="ARBA" id="ARBA00022679"/>
    </source>
</evidence>
<accession>A0A4R3MNA7</accession>
<name>A0A4R3MNA7_9BACI</name>
<evidence type="ECO:0000313" key="4">
    <source>
        <dbReference type="EMBL" id="TCT15982.1"/>
    </source>
</evidence>
<dbReference type="PANTHER" id="PTHR43072">
    <property type="entry name" value="N-ACETYLTRANSFERASE"/>
    <property type="match status" value="1"/>
</dbReference>
<keyword evidence="1 4" id="KW-0808">Transferase</keyword>
<evidence type="ECO:0000313" key="5">
    <source>
        <dbReference type="Proteomes" id="UP000294650"/>
    </source>
</evidence>
<dbReference type="PROSITE" id="PS51186">
    <property type="entry name" value="GNAT"/>
    <property type="match status" value="1"/>
</dbReference>
<comment type="caution">
    <text evidence="4">The sequence shown here is derived from an EMBL/GenBank/DDBJ whole genome shotgun (WGS) entry which is preliminary data.</text>
</comment>
<evidence type="ECO:0000259" key="3">
    <source>
        <dbReference type="PROSITE" id="PS51186"/>
    </source>
</evidence>
<dbReference type="Pfam" id="PF13420">
    <property type="entry name" value="Acetyltransf_4"/>
    <property type="match status" value="1"/>
</dbReference>
<dbReference type="GO" id="GO:0016747">
    <property type="term" value="F:acyltransferase activity, transferring groups other than amino-acyl groups"/>
    <property type="evidence" value="ECO:0007669"/>
    <property type="project" value="InterPro"/>
</dbReference>
<feature type="domain" description="N-acetyltransferase" evidence="3">
    <location>
        <begin position="1"/>
        <end position="161"/>
    </location>
</feature>
<dbReference type="EMBL" id="SMAN01000035">
    <property type="protein sequence ID" value="TCT15982.1"/>
    <property type="molecule type" value="Genomic_DNA"/>
</dbReference>
<dbReference type="Gene3D" id="3.40.630.30">
    <property type="match status" value="1"/>
</dbReference>